<keyword evidence="1" id="KW-1133">Transmembrane helix</keyword>
<feature type="transmembrane region" description="Helical" evidence="1">
    <location>
        <begin position="34"/>
        <end position="54"/>
    </location>
</feature>
<dbReference type="PANTHER" id="PTHR40763">
    <property type="entry name" value="MEMBRANE PROTEIN-RELATED"/>
    <property type="match status" value="1"/>
</dbReference>
<evidence type="ECO:0000259" key="2">
    <source>
        <dbReference type="Pfam" id="PF22570"/>
    </source>
</evidence>
<keyword evidence="1" id="KW-0472">Membrane</keyword>
<feature type="domain" description="LiaF transmembrane" evidence="2">
    <location>
        <begin position="13"/>
        <end position="108"/>
    </location>
</feature>
<dbReference type="AlphaFoldDB" id="A0A2W7RKH0"/>
<dbReference type="Proteomes" id="UP000249720">
    <property type="component" value="Unassembled WGS sequence"/>
</dbReference>
<evidence type="ECO:0000256" key="1">
    <source>
        <dbReference type="SAM" id="Phobius"/>
    </source>
</evidence>
<sequence length="248" mass="27756">MIPSQNRSNGRLFTGLILIVGGLLLLAYKMGYPIPAWVFSWQMLLIVIGILIGIKNRFQNFGWLILIAIGSFFLVEQEFAFAAFHQYFWPTFLILAGIFFILKPKRNHSGCKKKWQQDYQNINAVNSPANVQINEDDAVNINSIFSGIQHTVISKNFLGGKINSVFGGVEIDCTQADIQTAACLQIEAVFSGVKLIVPQNWKVQNEMDGVFHGVDDKRKFSTINMDNDSKILTLKGSAVFAGIEIKSY</sequence>
<dbReference type="InterPro" id="IPR054331">
    <property type="entry name" value="LiaF_TM"/>
</dbReference>
<dbReference type="PANTHER" id="PTHR40763:SF5">
    <property type="entry name" value="MEMBRANE PROTEIN"/>
    <property type="match status" value="1"/>
</dbReference>
<feature type="transmembrane region" description="Helical" evidence="1">
    <location>
        <begin position="61"/>
        <end position="81"/>
    </location>
</feature>
<reference evidence="3 4" key="1">
    <citation type="submission" date="2018-06" db="EMBL/GenBank/DDBJ databases">
        <title>Genomic Encyclopedia of Archaeal and Bacterial Type Strains, Phase II (KMG-II): from individual species to whole genera.</title>
        <authorList>
            <person name="Goeker M."/>
        </authorList>
    </citation>
    <scope>NUCLEOTIDE SEQUENCE [LARGE SCALE GENOMIC DNA]</scope>
    <source>
        <strain evidence="3 4">DSM 23241</strain>
    </source>
</reference>
<dbReference type="Pfam" id="PF22570">
    <property type="entry name" value="LiaF-TM"/>
    <property type="match status" value="1"/>
</dbReference>
<feature type="transmembrane region" description="Helical" evidence="1">
    <location>
        <begin position="12"/>
        <end position="28"/>
    </location>
</feature>
<protein>
    <submittedName>
        <fullName evidence="3">Putative membrane protein YphA (DoxX/SURF4 family)</fullName>
    </submittedName>
</protein>
<accession>A0A2W7RKH0</accession>
<evidence type="ECO:0000313" key="3">
    <source>
        <dbReference type="EMBL" id="PZX60894.1"/>
    </source>
</evidence>
<name>A0A2W7RKH0_9BACT</name>
<dbReference type="EMBL" id="QKZV01000008">
    <property type="protein sequence ID" value="PZX60894.1"/>
    <property type="molecule type" value="Genomic_DNA"/>
</dbReference>
<dbReference type="RefSeq" id="WP_111296739.1">
    <property type="nucleotide sequence ID" value="NZ_QKZV01000008.1"/>
</dbReference>
<keyword evidence="4" id="KW-1185">Reference proteome</keyword>
<comment type="caution">
    <text evidence="3">The sequence shown here is derived from an EMBL/GenBank/DDBJ whole genome shotgun (WGS) entry which is preliminary data.</text>
</comment>
<evidence type="ECO:0000313" key="4">
    <source>
        <dbReference type="Proteomes" id="UP000249720"/>
    </source>
</evidence>
<proteinExistence type="predicted"/>
<gene>
    <name evidence="3" type="ORF">LX80_02378</name>
</gene>
<organism evidence="3 4">
    <name type="scientific">Hydrotalea sandarakina</name>
    <dbReference type="NCBI Taxonomy" id="1004304"/>
    <lineage>
        <taxon>Bacteria</taxon>
        <taxon>Pseudomonadati</taxon>
        <taxon>Bacteroidota</taxon>
        <taxon>Chitinophagia</taxon>
        <taxon>Chitinophagales</taxon>
        <taxon>Chitinophagaceae</taxon>
        <taxon>Hydrotalea</taxon>
    </lineage>
</organism>
<dbReference type="OrthoDB" id="129627at2"/>
<feature type="transmembrane region" description="Helical" evidence="1">
    <location>
        <begin position="87"/>
        <end position="104"/>
    </location>
</feature>
<keyword evidence="1" id="KW-0812">Transmembrane</keyword>